<name>A0A087V0V2_STEMI</name>
<feature type="non-terminal residue" evidence="1">
    <location>
        <position position="44"/>
    </location>
</feature>
<reference evidence="1 2" key="1">
    <citation type="submission" date="2013-11" db="EMBL/GenBank/DDBJ databases">
        <title>Genome sequencing of Stegodyphus mimosarum.</title>
        <authorList>
            <person name="Bechsgaard J."/>
        </authorList>
    </citation>
    <scope>NUCLEOTIDE SEQUENCE [LARGE SCALE GENOMIC DNA]</scope>
</reference>
<feature type="non-terminal residue" evidence="1">
    <location>
        <position position="1"/>
    </location>
</feature>
<evidence type="ECO:0000313" key="1">
    <source>
        <dbReference type="EMBL" id="KFM83241.1"/>
    </source>
</evidence>
<protein>
    <submittedName>
        <fullName evidence="1">Uncharacterized protein</fullName>
    </submittedName>
</protein>
<dbReference type="Proteomes" id="UP000054359">
    <property type="component" value="Unassembled WGS sequence"/>
</dbReference>
<accession>A0A087V0V2</accession>
<keyword evidence="2" id="KW-1185">Reference proteome</keyword>
<gene>
    <name evidence="1" type="ORF">X975_17741</name>
</gene>
<proteinExistence type="predicted"/>
<dbReference type="AlphaFoldDB" id="A0A087V0V2"/>
<dbReference type="EMBL" id="KL815419">
    <property type="protein sequence ID" value="KFM83241.1"/>
    <property type="molecule type" value="Genomic_DNA"/>
</dbReference>
<sequence length="44" mass="5099">KFYHGQGLVILSRMHEGNVSYCLMSQRPRRTCHTTGENSKESQM</sequence>
<evidence type="ECO:0000313" key="2">
    <source>
        <dbReference type="Proteomes" id="UP000054359"/>
    </source>
</evidence>
<organism evidence="1 2">
    <name type="scientific">Stegodyphus mimosarum</name>
    <name type="common">African social velvet spider</name>
    <dbReference type="NCBI Taxonomy" id="407821"/>
    <lineage>
        <taxon>Eukaryota</taxon>
        <taxon>Metazoa</taxon>
        <taxon>Ecdysozoa</taxon>
        <taxon>Arthropoda</taxon>
        <taxon>Chelicerata</taxon>
        <taxon>Arachnida</taxon>
        <taxon>Araneae</taxon>
        <taxon>Araneomorphae</taxon>
        <taxon>Entelegynae</taxon>
        <taxon>Eresoidea</taxon>
        <taxon>Eresidae</taxon>
        <taxon>Stegodyphus</taxon>
    </lineage>
</organism>